<dbReference type="SUPFAM" id="SSF53300">
    <property type="entry name" value="vWA-like"/>
    <property type="match status" value="1"/>
</dbReference>
<dbReference type="SMART" id="SM00382">
    <property type="entry name" value="AAA"/>
    <property type="match status" value="1"/>
</dbReference>
<feature type="domain" description="VWFA" evidence="11">
    <location>
        <begin position="561"/>
        <end position="754"/>
    </location>
</feature>
<dbReference type="InterPro" id="IPR011776">
    <property type="entry name" value="Mg_chelatase_ATPase-dsu"/>
</dbReference>
<keyword evidence="7 9" id="KW-0149">Chlorophyll biosynthesis</keyword>
<dbReference type="InterPro" id="IPR027417">
    <property type="entry name" value="P-loop_NTPase"/>
</dbReference>
<dbReference type="AlphaFoldDB" id="A0A2V3J0C3"/>
<keyword evidence="6 9" id="KW-0067">ATP-binding</keyword>
<comment type="similarity">
    <text evidence="2 9">Belongs to the Mg-chelatase subunits D/I family.</text>
</comment>
<name>A0A2V3J0C3_9FLOR</name>
<feature type="compositionally biased region" description="Low complexity" evidence="10">
    <location>
        <begin position="1"/>
        <end position="12"/>
    </location>
</feature>
<feature type="compositionally biased region" description="Basic residues" evidence="10">
    <location>
        <begin position="17"/>
        <end position="30"/>
    </location>
</feature>
<dbReference type="NCBIfam" id="TIGR02031">
    <property type="entry name" value="BchD-ChlD"/>
    <property type="match status" value="1"/>
</dbReference>
<dbReference type="InterPro" id="IPR041628">
    <property type="entry name" value="ChlI/MoxR_AAA_lid"/>
</dbReference>
<protein>
    <recommendedName>
        <fullName evidence="9">Mg-protoporphyrin IX chelatase</fullName>
        <ecNumber evidence="9">6.6.1.1</ecNumber>
    </recommendedName>
</protein>
<evidence type="ECO:0000313" key="13">
    <source>
        <dbReference type="Proteomes" id="UP000247409"/>
    </source>
</evidence>
<dbReference type="PANTHER" id="PTHR43473:SF2">
    <property type="entry name" value="MAGNESIUM-CHELATASE SUBUNIT CHLD, CHLOROPLASTIC"/>
    <property type="match status" value="1"/>
</dbReference>
<evidence type="ECO:0000256" key="8">
    <source>
        <dbReference type="ARBA" id="ARBA00048693"/>
    </source>
</evidence>
<keyword evidence="4 9" id="KW-0436">Ligase</keyword>
<dbReference type="InterPro" id="IPR002035">
    <property type="entry name" value="VWF_A"/>
</dbReference>
<feature type="compositionally biased region" description="Pro residues" evidence="10">
    <location>
        <begin position="414"/>
        <end position="423"/>
    </location>
</feature>
<accession>A0A2V3J0C3</accession>
<keyword evidence="13" id="KW-1185">Reference proteome</keyword>
<dbReference type="GO" id="GO:0016851">
    <property type="term" value="F:magnesium chelatase activity"/>
    <property type="evidence" value="ECO:0007669"/>
    <property type="project" value="UniProtKB-UniRule"/>
</dbReference>
<evidence type="ECO:0000256" key="1">
    <source>
        <dbReference type="ARBA" id="ARBA00005173"/>
    </source>
</evidence>
<dbReference type="GO" id="GO:0005524">
    <property type="term" value="F:ATP binding"/>
    <property type="evidence" value="ECO:0007669"/>
    <property type="project" value="UniProtKB-UniRule"/>
</dbReference>
<comment type="caution">
    <text evidence="12">The sequence shown here is derived from an EMBL/GenBank/DDBJ whole genome shotgun (WGS) entry which is preliminary data.</text>
</comment>
<sequence length="759" mass="81448">MAPSPSAFAPPALLQSRRARPKTHPRRPAHRTFPLCTLSTPDPPAPSSASFSSAAERAAAAADIEAAETARKQSNVPKSTVAQQDSSRVFPLAAVVAHDFVKISLLLAAINSRITGVGISGRRGTAKSVMARAIHALLPPIEVITGSYFNQEPPPRDDSDVSMAGEPGSNTSVIPAPFVQVPLNVTEDRLVGSVDVEQSVKKGETVFQPGLLARAHRGVLYIDELNLLDDGLANILLEVISSGVVRVEREGLSVSHPCRPLVIATYNPEEGVVRPHLLDRFAINISVDVVPLSMEQRISAVESVTSFSDDPTSFIARVNDETDQMATSILLAREYIQEVTISDEQIAYLVTEAARAACQGHRAELFAMEVAKASAALEARDKVSAEDLKTAVRLAILPRSLVMNDSQMEQEMDAPPPPPPPPQSEEEQIDDELEEEEEDDTQDQEQLEEQEEEAPEVPEEFMFDPEGVVMDPDLLEFSKSQKQGKAGGRGLVFSQDRGRYIKSMLPRGGTQRLAVDATLRASAPFQKARRGRAGERGAGRKVFVEESDMRVKRLARKAGALVVFLVDASGSMALNRMNAAKGAAIRLLTEAYQTRDKVALIPFQGNRADVVLPPTKSVTMAKRRLETMPCGGGSPLAHGLMQSVRVGINAQKSGDIGKVIIVCISDGRANVPLAISEGEELEEKMSKADLKQETLNIAKQIAALPGVELLCIDTENKFVSTGVAKEIANNAGGTYHSLPKATDAAVAGVASSAIGAMRA</sequence>
<keyword evidence="9" id="KW-0934">Plastid</keyword>
<dbReference type="UniPathway" id="UPA00668"/>
<keyword evidence="3 9" id="KW-0602">Photosynthesis</keyword>
<comment type="function">
    <text evidence="9">Involved in chlorophyll biosynthesis. Catalyzes the insertion of magnesium ion into protoporphyrin IX to yield Mg-protoporphyrin IX.</text>
</comment>
<dbReference type="SMART" id="SM00327">
    <property type="entry name" value="VWA"/>
    <property type="match status" value="1"/>
</dbReference>
<dbReference type="InterPro" id="IPR041702">
    <property type="entry name" value="BchD/ChlD_VWA"/>
</dbReference>
<dbReference type="EMBL" id="NBIV01000025">
    <property type="protein sequence ID" value="PXF47377.1"/>
    <property type="molecule type" value="Genomic_DNA"/>
</dbReference>
<feature type="region of interest" description="Disordered" evidence="10">
    <location>
        <begin position="407"/>
        <end position="459"/>
    </location>
</feature>
<dbReference type="Proteomes" id="UP000247409">
    <property type="component" value="Unassembled WGS sequence"/>
</dbReference>
<dbReference type="PANTHER" id="PTHR43473">
    <property type="entry name" value="MAGNESIUM-CHELATASE SUBUNIT CHLD, CHLOROPLASTIC"/>
    <property type="match status" value="1"/>
</dbReference>
<evidence type="ECO:0000256" key="10">
    <source>
        <dbReference type="SAM" id="MobiDB-lite"/>
    </source>
</evidence>
<dbReference type="PROSITE" id="PS50234">
    <property type="entry name" value="VWFA"/>
    <property type="match status" value="1"/>
</dbReference>
<evidence type="ECO:0000256" key="9">
    <source>
        <dbReference type="RuleBase" id="RU362087"/>
    </source>
</evidence>
<dbReference type="InterPro" id="IPR036465">
    <property type="entry name" value="vWFA_dom_sf"/>
</dbReference>
<reference evidence="12 13" key="1">
    <citation type="journal article" date="2018" name="Mol. Biol. Evol.">
        <title>Analysis of the draft genome of the red seaweed Gracilariopsis chorda provides insights into genome size evolution in Rhodophyta.</title>
        <authorList>
            <person name="Lee J."/>
            <person name="Yang E.C."/>
            <person name="Graf L."/>
            <person name="Yang J.H."/>
            <person name="Qiu H."/>
            <person name="Zel Zion U."/>
            <person name="Chan C.X."/>
            <person name="Stephens T.G."/>
            <person name="Weber A.P.M."/>
            <person name="Boo G.H."/>
            <person name="Boo S.M."/>
            <person name="Kim K.M."/>
            <person name="Shin Y."/>
            <person name="Jung M."/>
            <person name="Lee S.J."/>
            <person name="Yim H.S."/>
            <person name="Lee J.H."/>
            <person name="Bhattacharya D."/>
            <person name="Yoon H.S."/>
        </authorList>
    </citation>
    <scope>NUCLEOTIDE SEQUENCE [LARGE SCALE GENOMIC DNA]</scope>
    <source>
        <strain evidence="12 13">SKKU-2015</strain>
        <tissue evidence="12">Whole body</tissue>
    </source>
</reference>
<dbReference type="InterPro" id="IPR003593">
    <property type="entry name" value="AAA+_ATPase"/>
</dbReference>
<evidence type="ECO:0000256" key="4">
    <source>
        <dbReference type="ARBA" id="ARBA00022598"/>
    </source>
</evidence>
<dbReference type="STRING" id="448386.A0A2V3J0C3"/>
<feature type="region of interest" description="Disordered" evidence="10">
    <location>
        <begin position="1"/>
        <end position="54"/>
    </location>
</feature>
<dbReference type="SUPFAM" id="SSF52540">
    <property type="entry name" value="P-loop containing nucleoside triphosphate hydrolases"/>
    <property type="match status" value="1"/>
</dbReference>
<gene>
    <name evidence="12" type="ORF">BWQ96_02857</name>
</gene>
<comment type="catalytic activity">
    <reaction evidence="8 9">
        <text>protoporphyrin IX + Mg(2+) + ATP + H2O = Mg-protoporphyrin IX + ADP + phosphate + 3 H(+)</text>
        <dbReference type="Rhea" id="RHEA:13961"/>
        <dbReference type="ChEBI" id="CHEBI:15377"/>
        <dbReference type="ChEBI" id="CHEBI:15378"/>
        <dbReference type="ChEBI" id="CHEBI:18420"/>
        <dbReference type="ChEBI" id="CHEBI:30616"/>
        <dbReference type="ChEBI" id="CHEBI:43474"/>
        <dbReference type="ChEBI" id="CHEBI:57306"/>
        <dbReference type="ChEBI" id="CHEBI:60492"/>
        <dbReference type="ChEBI" id="CHEBI:456216"/>
        <dbReference type="EC" id="6.6.1.1"/>
    </reaction>
</comment>
<keyword evidence="5 9" id="KW-0547">Nucleotide-binding</keyword>
<dbReference type="EC" id="6.6.1.1" evidence="9"/>
<dbReference type="CDD" id="cd01451">
    <property type="entry name" value="vWA_Magnesium_chelatase"/>
    <property type="match status" value="1"/>
</dbReference>
<evidence type="ECO:0000256" key="7">
    <source>
        <dbReference type="ARBA" id="ARBA00023171"/>
    </source>
</evidence>
<dbReference type="InterPro" id="IPR000523">
    <property type="entry name" value="Mg_chelatse_chII-like_cat_dom"/>
</dbReference>
<dbReference type="Pfam" id="PF01078">
    <property type="entry name" value="Mg_chelatase"/>
    <property type="match status" value="1"/>
</dbReference>
<dbReference type="Gene3D" id="3.40.50.300">
    <property type="entry name" value="P-loop containing nucleotide triphosphate hydrolases"/>
    <property type="match status" value="1"/>
</dbReference>
<dbReference type="Pfam" id="PF13519">
    <property type="entry name" value="VWA_2"/>
    <property type="match status" value="1"/>
</dbReference>
<dbReference type="OrthoDB" id="299997at2759"/>
<comment type="pathway">
    <text evidence="1 9">Porphyrin-containing compound metabolism; chlorophyll biosynthesis.</text>
</comment>
<evidence type="ECO:0000256" key="3">
    <source>
        <dbReference type="ARBA" id="ARBA00022531"/>
    </source>
</evidence>
<evidence type="ECO:0000313" key="12">
    <source>
        <dbReference type="EMBL" id="PXF47377.1"/>
    </source>
</evidence>
<proteinExistence type="inferred from homology"/>
<dbReference type="Gene3D" id="3.40.50.410">
    <property type="entry name" value="von Willebrand factor, type A domain"/>
    <property type="match status" value="1"/>
</dbReference>
<evidence type="ECO:0000256" key="6">
    <source>
        <dbReference type="ARBA" id="ARBA00022840"/>
    </source>
</evidence>
<dbReference type="GO" id="GO:0009507">
    <property type="term" value="C:chloroplast"/>
    <property type="evidence" value="ECO:0007669"/>
    <property type="project" value="UniProtKB-SubCell"/>
</dbReference>
<evidence type="ECO:0000256" key="2">
    <source>
        <dbReference type="ARBA" id="ARBA00005799"/>
    </source>
</evidence>
<dbReference type="GO" id="GO:0015979">
    <property type="term" value="P:photosynthesis"/>
    <property type="evidence" value="ECO:0007669"/>
    <property type="project" value="UniProtKB-UniRule"/>
</dbReference>
<dbReference type="Pfam" id="PF17863">
    <property type="entry name" value="AAA_lid_2"/>
    <property type="match status" value="1"/>
</dbReference>
<comment type="subcellular location">
    <subcellularLocation>
        <location evidence="9">Plastid</location>
        <location evidence="9">Chloroplast</location>
    </subcellularLocation>
</comment>
<dbReference type="Gene3D" id="1.10.8.80">
    <property type="entry name" value="Magnesium chelatase subunit I, C-Terminal domain"/>
    <property type="match status" value="1"/>
</dbReference>
<dbReference type="GO" id="GO:0015995">
    <property type="term" value="P:chlorophyll biosynthetic process"/>
    <property type="evidence" value="ECO:0007669"/>
    <property type="project" value="UniProtKB-UniPathway"/>
</dbReference>
<keyword evidence="9" id="KW-0150">Chloroplast</keyword>
<feature type="compositionally biased region" description="Acidic residues" evidence="10">
    <location>
        <begin position="424"/>
        <end position="459"/>
    </location>
</feature>
<evidence type="ECO:0000259" key="11">
    <source>
        <dbReference type="PROSITE" id="PS50234"/>
    </source>
</evidence>
<evidence type="ECO:0000256" key="5">
    <source>
        <dbReference type="ARBA" id="ARBA00022741"/>
    </source>
</evidence>
<organism evidence="12 13">
    <name type="scientific">Gracilariopsis chorda</name>
    <dbReference type="NCBI Taxonomy" id="448386"/>
    <lineage>
        <taxon>Eukaryota</taxon>
        <taxon>Rhodophyta</taxon>
        <taxon>Florideophyceae</taxon>
        <taxon>Rhodymeniophycidae</taxon>
        <taxon>Gracilariales</taxon>
        <taxon>Gracilariaceae</taxon>
        <taxon>Gracilariopsis</taxon>
    </lineage>
</organism>